<feature type="domain" description="Solute-binding protein family 3/N-terminal" evidence="6">
    <location>
        <begin position="59"/>
        <end position="282"/>
    </location>
</feature>
<dbReference type="SMART" id="SM00062">
    <property type="entry name" value="PBPb"/>
    <property type="match status" value="1"/>
</dbReference>
<keyword evidence="3" id="KW-0732">Signal</keyword>
<dbReference type="AlphaFoldDB" id="A0A930YSG3"/>
<dbReference type="SMART" id="SM00079">
    <property type="entry name" value="PBPe"/>
    <property type="match status" value="1"/>
</dbReference>
<dbReference type="GO" id="GO:0015276">
    <property type="term" value="F:ligand-gated monoatomic ion channel activity"/>
    <property type="evidence" value="ECO:0007669"/>
    <property type="project" value="InterPro"/>
</dbReference>
<gene>
    <name evidence="8" type="ORF">HXK23_01665</name>
</gene>
<sequence>MKSSLVTTVKKNALKGVAAVFMVCAFIGLMACSSTKQENAQQSTTSSSDPNYTLVTKGHLTVVAELGFQPFEYFEGNSTTPVGFDVDLITEIAKRLNLEVTYLPNQKFDTLVPTIKQGGKADVAIAGITITDERSQEVDFTTSYLDSNQSLVVKSGSTETEQSLNDASKKVVVQTGTSGEDWAKENLPNATIVSVDDVAAAMAGVQTGLYDAMVIDLPVASNLISTSYSDLTIAKEIPTGEQYGIAVSKDNPALTEAINKVLADMEKDGTMTALKTKWFGSNI</sequence>
<dbReference type="PANTHER" id="PTHR35936">
    <property type="entry name" value="MEMBRANE-BOUND LYTIC MUREIN TRANSGLYCOSYLASE F"/>
    <property type="match status" value="1"/>
</dbReference>
<comment type="similarity">
    <text evidence="2 4">Belongs to the bacterial solute-binding protein 3 family.</text>
</comment>
<evidence type="ECO:0000313" key="8">
    <source>
        <dbReference type="EMBL" id="MBF4808926.1"/>
    </source>
</evidence>
<dbReference type="InterPro" id="IPR001638">
    <property type="entry name" value="Solute-binding_3/MltF_N"/>
</dbReference>
<name>A0A930YSG3_9ACTN</name>
<reference evidence="8" key="1">
    <citation type="submission" date="2020-04" db="EMBL/GenBank/DDBJ databases">
        <title>Deep metagenomics examines the oral microbiome during advanced dental caries in children, revealing novel taxa and co-occurrences with host molecules.</title>
        <authorList>
            <person name="Baker J.L."/>
            <person name="Morton J.T."/>
            <person name="Dinis M."/>
            <person name="Alvarez R."/>
            <person name="Tran N.C."/>
            <person name="Knight R."/>
            <person name="Edlund A."/>
        </authorList>
    </citation>
    <scope>NUCLEOTIDE SEQUENCE</scope>
    <source>
        <strain evidence="8">JCVI_22A_bin.2</strain>
    </source>
</reference>
<comment type="caution">
    <text evidence="8">The sequence shown here is derived from an EMBL/GenBank/DDBJ whole genome shotgun (WGS) entry which is preliminary data.</text>
</comment>
<evidence type="ECO:0000259" key="7">
    <source>
        <dbReference type="SMART" id="SM00079"/>
    </source>
</evidence>
<evidence type="ECO:0000256" key="2">
    <source>
        <dbReference type="ARBA" id="ARBA00010333"/>
    </source>
</evidence>
<dbReference type="Gene3D" id="3.40.190.10">
    <property type="entry name" value="Periplasmic binding protein-like II"/>
    <property type="match status" value="2"/>
</dbReference>
<evidence type="ECO:0000256" key="3">
    <source>
        <dbReference type="ARBA" id="ARBA00022729"/>
    </source>
</evidence>
<evidence type="ECO:0000256" key="5">
    <source>
        <dbReference type="SAM" id="Phobius"/>
    </source>
</evidence>
<dbReference type="Pfam" id="PF00497">
    <property type="entry name" value="SBP_bac_3"/>
    <property type="match status" value="1"/>
</dbReference>
<keyword evidence="5" id="KW-0472">Membrane</keyword>
<dbReference type="PROSITE" id="PS01039">
    <property type="entry name" value="SBP_BACTERIAL_3"/>
    <property type="match status" value="1"/>
</dbReference>
<evidence type="ECO:0000259" key="6">
    <source>
        <dbReference type="SMART" id="SM00062"/>
    </source>
</evidence>
<protein>
    <submittedName>
        <fullName evidence="8">Amino acid ABC transporter substrate-binding protein</fullName>
    </submittedName>
</protein>
<dbReference type="InterPro" id="IPR018313">
    <property type="entry name" value="SBP_3_CS"/>
</dbReference>
<dbReference type="GO" id="GO:0030313">
    <property type="term" value="C:cell envelope"/>
    <property type="evidence" value="ECO:0007669"/>
    <property type="project" value="UniProtKB-SubCell"/>
</dbReference>
<dbReference type="PROSITE" id="PS51257">
    <property type="entry name" value="PROKAR_LIPOPROTEIN"/>
    <property type="match status" value="1"/>
</dbReference>
<dbReference type="PANTHER" id="PTHR35936:SF17">
    <property type="entry name" value="ARGININE-BINDING EXTRACELLULAR PROTEIN ARTP"/>
    <property type="match status" value="1"/>
</dbReference>
<accession>A0A930YSG3</accession>
<evidence type="ECO:0000256" key="4">
    <source>
        <dbReference type="RuleBase" id="RU003744"/>
    </source>
</evidence>
<keyword evidence="5" id="KW-1133">Transmembrane helix</keyword>
<feature type="transmembrane region" description="Helical" evidence="5">
    <location>
        <begin position="12"/>
        <end position="31"/>
    </location>
</feature>
<evidence type="ECO:0000313" key="9">
    <source>
        <dbReference type="Proteomes" id="UP000772566"/>
    </source>
</evidence>
<evidence type="ECO:0000256" key="1">
    <source>
        <dbReference type="ARBA" id="ARBA00004196"/>
    </source>
</evidence>
<comment type="subcellular location">
    <subcellularLocation>
        <location evidence="1">Cell envelope</location>
    </subcellularLocation>
</comment>
<dbReference type="EMBL" id="JABZGT010000054">
    <property type="protein sequence ID" value="MBF4808926.1"/>
    <property type="molecule type" value="Genomic_DNA"/>
</dbReference>
<keyword evidence="5" id="KW-0812">Transmembrane</keyword>
<organism evidence="8 9">
    <name type="scientific">Lancefieldella parvula</name>
    <dbReference type="NCBI Taxonomy" id="1382"/>
    <lineage>
        <taxon>Bacteria</taxon>
        <taxon>Bacillati</taxon>
        <taxon>Actinomycetota</taxon>
        <taxon>Coriobacteriia</taxon>
        <taxon>Coriobacteriales</taxon>
        <taxon>Atopobiaceae</taxon>
        <taxon>Lancefieldella</taxon>
    </lineage>
</organism>
<dbReference type="CDD" id="cd13530">
    <property type="entry name" value="PBP2_peptides_like"/>
    <property type="match status" value="1"/>
</dbReference>
<proteinExistence type="inferred from homology"/>
<dbReference type="InterPro" id="IPR001320">
    <property type="entry name" value="Iontro_rcpt_C"/>
</dbReference>
<dbReference type="Proteomes" id="UP000772566">
    <property type="component" value="Unassembled WGS sequence"/>
</dbReference>
<dbReference type="GO" id="GO:0016020">
    <property type="term" value="C:membrane"/>
    <property type="evidence" value="ECO:0007669"/>
    <property type="project" value="InterPro"/>
</dbReference>
<dbReference type="SUPFAM" id="SSF53850">
    <property type="entry name" value="Periplasmic binding protein-like II"/>
    <property type="match status" value="1"/>
</dbReference>
<feature type="domain" description="Ionotropic glutamate receptor C-terminal" evidence="7">
    <location>
        <begin position="59"/>
        <end position="281"/>
    </location>
</feature>